<dbReference type="STRING" id="930129.SAMN05216352_101252"/>
<name>A0A1G8CBI0_9BACI</name>
<evidence type="ECO:0000256" key="2">
    <source>
        <dbReference type="SAM" id="SignalP"/>
    </source>
</evidence>
<feature type="transmembrane region" description="Helical" evidence="1">
    <location>
        <begin position="33"/>
        <end position="55"/>
    </location>
</feature>
<gene>
    <name evidence="3" type="ORF">SAMN05216352_101252</name>
</gene>
<proteinExistence type="predicted"/>
<keyword evidence="1" id="KW-0472">Membrane</keyword>
<protein>
    <submittedName>
        <fullName evidence="3">Uncharacterized protein</fullName>
    </submittedName>
</protein>
<keyword evidence="1" id="KW-0812">Transmembrane</keyword>
<accession>A0A1G8CBI0</accession>
<sequence>MNKWMTAIFTAVVLTLVPSNAFASVNGWNDAEPMFITVLTILSVITIFVFIYLMLRDNG</sequence>
<reference evidence="3 4" key="1">
    <citation type="submission" date="2016-10" db="EMBL/GenBank/DDBJ databases">
        <authorList>
            <person name="de Groot N.N."/>
        </authorList>
    </citation>
    <scope>NUCLEOTIDE SEQUENCE [LARGE SCALE GENOMIC DNA]</scope>
    <source>
        <strain evidence="4">P4B,CCM 7963,CECT 7998,DSM 25260,IBRC-M 10614,KCTC 13821</strain>
    </source>
</reference>
<feature type="chain" id="PRO_5011557620" evidence="2">
    <location>
        <begin position="24"/>
        <end position="59"/>
    </location>
</feature>
<dbReference type="EMBL" id="FNDU01000001">
    <property type="protein sequence ID" value="SDH42593.1"/>
    <property type="molecule type" value="Genomic_DNA"/>
</dbReference>
<keyword evidence="2" id="KW-0732">Signal</keyword>
<evidence type="ECO:0000313" key="3">
    <source>
        <dbReference type="EMBL" id="SDH42593.1"/>
    </source>
</evidence>
<dbReference type="OrthoDB" id="2949006at2"/>
<evidence type="ECO:0000256" key="1">
    <source>
        <dbReference type="SAM" id="Phobius"/>
    </source>
</evidence>
<keyword evidence="4" id="KW-1185">Reference proteome</keyword>
<feature type="signal peptide" evidence="2">
    <location>
        <begin position="1"/>
        <end position="23"/>
    </location>
</feature>
<evidence type="ECO:0000313" key="4">
    <source>
        <dbReference type="Proteomes" id="UP000199017"/>
    </source>
</evidence>
<organism evidence="3 4">
    <name type="scientific">Alteribacillus bidgolensis</name>
    <dbReference type="NCBI Taxonomy" id="930129"/>
    <lineage>
        <taxon>Bacteria</taxon>
        <taxon>Bacillati</taxon>
        <taxon>Bacillota</taxon>
        <taxon>Bacilli</taxon>
        <taxon>Bacillales</taxon>
        <taxon>Bacillaceae</taxon>
        <taxon>Alteribacillus</taxon>
    </lineage>
</organism>
<keyword evidence="1" id="KW-1133">Transmembrane helix</keyword>
<dbReference type="RefSeq" id="WP_091579770.1">
    <property type="nucleotide sequence ID" value="NZ_FNDU01000001.1"/>
</dbReference>
<dbReference type="AlphaFoldDB" id="A0A1G8CBI0"/>
<dbReference type="Proteomes" id="UP000199017">
    <property type="component" value="Unassembled WGS sequence"/>
</dbReference>